<proteinExistence type="inferred from homology"/>
<evidence type="ECO:0000256" key="3">
    <source>
        <dbReference type="ARBA" id="ARBA00023295"/>
    </source>
</evidence>
<evidence type="ECO:0000313" key="5">
    <source>
        <dbReference type="EMBL" id="SVE17272.1"/>
    </source>
</evidence>
<evidence type="ECO:0000259" key="4">
    <source>
        <dbReference type="Pfam" id="PF00251"/>
    </source>
</evidence>
<dbReference type="GO" id="GO:0004575">
    <property type="term" value="F:sucrose alpha-glucosidase activity"/>
    <property type="evidence" value="ECO:0007669"/>
    <property type="project" value="TreeGrafter"/>
</dbReference>
<dbReference type="EMBL" id="UINC01199036">
    <property type="protein sequence ID" value="SVE17272.1"/>
    <property type="molecule type" value="Genomic_DNA"/>
</dbReference>
<reference evidence="5" key="1">
    <citation type="submission" date="2018-05" db="EMBL/GenBank/DDBJ databases">
        <authorList>
            <person name="Lanie J.A."/>
            <person name="Ng W.-L."/>
            <person name="Kazmierczak K.M."/>
            <person name="Andrzejewski T.M."/>
            <person name="Davidsen T.M."/>
            <person name="Wayne K.J."/>
            <person name="Tettelin H."/>
            <person name="Glass J.I."/>
            <person name="Rusch D."/>
            <person name="Podicherti R."/>
            <person name="Tsui H.-C.T."/>
            <person name="Winkler M.E."/>
        </authorList>
    </citation>
    <scope>NUCLEOTIDE SEQUENCE</scope>
</reference>
<gene>
    <name evidence="5" type="ORF">METZ01_LOCUS470126</name>
</gene>
<feature type="non-terminal residue" evidence="5">
    <location>
        <position position="226"/>
    </location>
</feature>
<dbReference type="AlphaFoldDB" id="A0A383BBB5"/>
<dbReference type="GO" id="GO:0005737">
    <property type="term" value="C:cytoplasm"/>
    <property type="evidence" value="ECO:0007669"/>
    <property type="project" value="TreeGrafter"/>
</dbReference>
<feature type="domain" description="Glycosyl hydrolase family 32 N-terminal" evidence="4">
    <location>
        <begin position="16"/>
        <end position="216"/>
    </location>
</feature>
<dbReference type="SUPFAM" id="SSF75005">
    <property type="entry name" value="Arabinanase/levansucrase/invertase"/>
    <property type="match status" value="1"/>
</dbReference>
<dbReference type="InterPro" id="IPR023296">
    <property type="entry name" value="Glyco_hydro_beta-prop_sf"/>
</dbReference>
<protein>
    <recommendedName>
        <fullName evidence="4">Glycosyl hydrolase family 32 N-terminal domain-containing protein</fullName>
    </recommendedName>
</protein>
<dbReference type="PANTHER" id="PTHR42800">
    <property type="entry name" value="EXOINULINASE INUD (AFU_ORTHOLOGUE AFUA_5G00480)"/>
    <property type="match status" value="1"/>
</dbReference>
<keyword evidence="2" id="KW-0378">Hydrolase</keyword>
<dbReference type="InterPro" id="IPR001362">
    <property type="entry name" value="Glyco_hydro_32"/>
</dbReference>
<dbReference type="InterPro" id="IPR013148">
    <property type="entry name" value="Glyco_hydro_32_N"/>
</dbReference>
<organism evidence="5">
    <name type="scientific">marine metagenome</name>
    <dbReference type="NCBI Taxonomy" id="408172"/>
    <lineage>
        <taxon>unclassified sequences</taxon>
        <taxon>metagenomes</taxon>
        <taxon>ecological metagenomes</taxon>
    </lineage>
</organism>
<dbReference type="CDD" id="cd18622">
    <property type="entry name" value="GH32_Inu-like"/>
    <property type="match status" value="1"/>
</dbReference>
<dbReference type="SMART" id="SM00640">
    <property type="entry name" value="Glyco_32"/>
    <property type="match status" value="1"/>
</dbReference>
<dbReference type="PANTHER" id="PTHR42800:SF1">
    <property type="entry name" value="EXOINULINASE INUD (AFU_ORTHOLOGUE AFUA_5G00480)"/>
    <property type="match status" value="1"/>
</dbReference>
<evidence type="ECO:0000256" key="1">
    <source>
        <dbReference type="ARBA" id="ARBA00009902"/>
    </source>
</evidence>
<evidence type="ECO:0000256" key="2">
    <source>
        <dbReference type="ARBA" id="ARBA00022801"/>
    </source>
</evidence>
<dbReference type="Pfam" id="PF00251">
    <property type="entry name" value="Glyco_hydro_32N"/>
    <property type="match status" value="1"/>
</dbReference>
<dbReference type="Gene3D" id="2.115.10.20">
    <property type="entry name" value="Glycosyl hydrolase domain, family 43"/>
    <property type="match status" value="1"/>
</dbReference>
<sequence length="226" mass="25876">MPDEILYTETHRPQFHFTPKCNWTNDPNGLVYYEGEYHLFFQHNPTGITWGNMTWGHAISTDLVHWTQLEHALHPDELGTIFSGSAVVDWHNSAGFQAKDEKALVAFYTSAGEKPVPFTQSIAYSNDRGRTWTKYENNPIIGHIRAQNRDPKVFWHAASEQWIMALYLDANDYTIYGSKDLKAWEQLCDLTLPGVTECPDLFALSVDGDRANTRWVYWGANGGYLL</sequence>
<accession>A0A383BBB5</accession>
<comment type="similarity">
    <text evidence="1">Belongs to the glycosyl hydrolase 32 family.</text>
</comment>
<dbReference type="GO" id="GO:0005987">
    <property type="term" value="P:sucrose catabolic process"/>
    <property type="evidence" value="ECO:0007669"/>
    <property type="project" value="TreeGrafter"/>
</dbReference>
<name>A0A383BBB5_9ZZZZ</name>
<keyword evidence="3" id="KW-0326">Glycosidase</keyword>